<name>A0A8K0CDW7_IGNLU</name>
<dbReference type="EMBL" id="VTPC01090298">
    <property type="protein sequence ID" value="KAF2883746.1"/>
    <property type="molecule type" value="Genomic_DNA"/>
</dbReference>
<evidence type="ECO:0000313" key="3">
    <source>
        <dbReference type="Proteomes" id="UP000801492"/>
    </source>
</evidence>
<evidence type="ECO:0000259" key="1">
    <source>
        <dbReference type="Pfam" id="PF13843"/>
    </source>
</evidence>
<proteinExistence type="predicted"/>
<dbReference type="AlphaFoldDB" id="A0A8K0CDW7"/>
<sequence length="387" mass="45829">MSLVRMPEVRSYWSQNLEFAQMKNVISVNTFETIRRYIHFNDNTNLIPRNQPEHDKLYKLRPLIHFLNKQYFTVPMEQYLSLDEQMCATKVKHYIKQYMPMKPHKWGFKLFVLSGESGFAYKFEIYAGHEESQVSSDQPDFGITVNTVLRFCKEIPHKQNYRLYHDCYYTSLPLMVYLAKEKIHSVGTVRRSRVPNCKLPTDSTLKSQPRGTSYEYVASVEGVDISSIIWKDNNCVTLLSSFVGRQPLCKVTRYNRKEKKTEYVDCPNIIREYNKHMGRVDLLDSNMGRYEILLKSLAWLLERRVLQNKAKTESSMEQAEFRVALAETLCNIGRERSTQHVPSREVRMDQLGHWPILEARKNEMQVSHMQRLHAHKMRKVWYSIMFE</sequence>
<accession>A0A8K0CDW7</accession>
<dbReference type="Proteomes" id="UP000801492">
    <property type="component" value="Unassembled WGS sequence"/>
</dbReference>
<dbReference type="InterPro" id="IPR029526">
    <property type="entry name" value="PGBD"/>
</dbReference>
<protein>
    <recommendedName>
        <fullName evidence="1">PiggyBac transposable element-derived protein domain-containing protein</fullName>
    </recommendedName>
</protein>
<feature type="domain" description="PiggyBac transposable element-derived protein" evidence="1">
    <location>
        <begin position="1"/>
        <end position="299"/>
    </location>
</feature>
<dbReference type="OrthoDB" id="6783909at2759"/>
<organism evidence="2 3">
    <name type="scientific">Ignelater luminosus</name>
    <name type="common">Cucubano</name>
    <name type="synonym">Pyrophorus luminosus</name>
    <dbReference type="NCBI Taxonomy" id="2038154"/>
    <lineage>
        <taxon>Eukaryota</taxon>
        <taxon>Metazoa</taxon>
        <taxon>Ecdysozoa</taxon>
        <taxon>Arthropoda</taxon>
        <taxon>Hexapoda</taxon>
        <taxon>Insecta</taxon>
        <taxon>Pterygota</taxon>
        <taxon>Neoptera</taxon>
        <taxon>Endopterygota</taxon>
        <taxon>Coleoptera</taxon>
        <taxon>Polyphaga</taxon>
        <taxon>Elateriformia</taxon>
        <taxon>Elateroidea</taxon>
        <taxon>Elateridae</taxon>
        <taxon>Agrypninae</taxon>
        <taxon>Pyrophorini</taxon>
        <taxon>Ignelater</taxon>
    </lineage>
</organism>
<keyword evidence="3" id="KW-1185">Reference proteome</keyword>
<dbReference type="Pfam" id="PF13843">
    <property type="entry name" value="DDE_Tnp_1_7"/>
    <property type="match status" value="1"/>
</dbReference>
<dbReference type="PANTHER" id="PTHR47272">
    <property type="entry name" value="DDE_TNP_1_7 DOMAIN-CONTAINING PROTEIN"/>
    <property type="match status" value="1"/>
</dbReference>
<gene>
    <name evidence="2" type="ORF">ILUMI_22435</name>
</gene>
<reference evidence="2" key="1">
    <citation type="submission" date="2019-08" db="EMBL/GenBank/DDBJ databases">
        <title>The genome of the North American firefly Photinus pyralis.</title>
        <authorList>
            <consortium name="Photinus pyralis genome working group"/>
            <person name="Fallon T.R."/>
            <person name="Sander Lower S.E."/>
            <person name="Weng J.-K."/>
        </authorList>
    </citation>
    <scope>NUCLEOTIDE SEQUENCE</scope>
    <source>
        <strain evidence="2">TRF0915ILg1</strain>
        <tissue evidence="2">Whole body</tissue>
    </source>
</reference>
<comment type="caution">
    <text evidence="2">The sequence shown here is derived from an EMBL/GenBank/DDBJ whole genome shotgun (WGS) entry which is preliminary data.</text>
</comment>
<evidence type="ECO:0000313" key="2">
    <source>
        <dbReference type="EMBL" id="KAF2883746.1"/>
    </source>
</evidence>